<evidence type="ECO:0000256" key="2">
    <source>
        <dbReference type="ARBA" id="ARBA00022737"/>
    </source>
</evidence>
<protein>
    <recommendedName>
        <fullName evidence="5">Nematode cuticle collagen N-terminal domain-containing protein</fullName>
    </recommendedName>
</protein>
<feature type="chain" id="PRO_5041322277" description="Nematode cuticle collagen N-terminal domain-containing protein" evidence="4">
    <location>
        <begin position="25"/>
        <end position="110"/>
    </location>
</feature>
<evidence type="ECO:0000259" key="5">
    <source>
        <dbReference type="SMART" id="SM01088"/>
    </source>
</evidence>
<evidence type="ECO:0000313" key="7">
    <source>
        <dbReference type="Proteomes" id="UP001177023"/>
    </source>
</evidence>
<proteinExistence type="predicted"/>
<feature type="signal peptide" evidence="4">
    <location>
        <begin position="1"/>
        <end position="24"/>
    </location>
</feature>
<evidence type="ECO:0000256" key="4">
    <source>
        <dbReference type="SAM" id="SignalP"/>
    </source>
</evidence>
<keyword evidence="4" id="KW-0732">Signal</keyword>
<evidence type="ECO:0000313" key="6">
    <source>
        <dbReference type="EMBL" id="CAJ0583231.1"/>
    </source>
</evidence>
<reference evidence="6" key="1">
    <citation type="submission" date="2023-06" db="EMBL/GenBank/DDBJ databases">
        <authorList>
            <person name="Delattre M."/>
        </authorList>
    </citation>
    <scope>NUCLEOTIDE SEQUENCE</scope>
    <source>
        <strain evidence="6">AF72</strain>
    </source>
</reference>
<dbReference type="AlphaFoldDB" id="A0AA36D9G8"/>
<name>A0AA36D9G8_9BILA</name>
<comment type="subunit">
    <text evidence="1">Collagen polypeptide chains are complexed within the cuticle by disulfide bonds and other types of covalent cross-links.</text>
</comment>
<evidence type="ECO:0000256" key="1">
    <source>
        <dbReference type="ARBA" id="ARBA00011518"/>
    </source>
</evidence>
<comment type="caution">
    <text evidence="6">The sequence shown here is derived from an EMBL/GenBank/DDBJ whole genome shotgun (WGS) entry which is preliminary data.</text>
</comment>
<dbReference type="GO" id="GO:0042302">
    <property type="term" value="F:structural constituent of cuticle"/>
    <property type="evidence" value="ECO:0007669"/>
    <property type="project" value="InterPro"/>
</dbReference>
<keyword evidence="7" id="KW-1185">Reference proteome</keyword>
<feature type="non-terminal residue" evidence="6">
    <location>
        <position position="110"/>
    </location>
</feature>
<evidence type="ECO:0000256" key="3">
    <source>
        <dbReference type="ARBA" id="ARBA00023157"/>
    </source>
</evidence>
<keyword evidence="3" id="KW-1015">Disulfide bond</keyword>
<accession>A0AA36D9G8</accession>
<gene>
    <name evidence="6" type="ORF">MSPICULIGERA_LOCUS21323</name>
</gene>
<dbReference type="SMART" id="SM01088">
    <property type="entry name" value="Col_cuticle_N"/>
    <property type="match status" value="1"/>
</dbReference>
<dbReference type="InterPro" id="IPR002486">
    <property type="entry name" value="Col_cuticle_N"/>
</dbReference>
<keyword evidence="2" id="KW-0677">Repeat</keyword>
<dbReference type="Pfam" id="PF01484">
    <property type="entry name" value="Col_cuticle_N"/>
    <property type="match status" value="1"/>
</dbReference>
<sequence length="110" mass="11570">MWQVGVASAASLAALLLALASIGAIVNDINDMDAEIREGLAHFDVEVNSAWSRVYSAHVYPAGNPVSHHHKQYNPVQMPHPTSNLCSAARRGATSSATVACNLVDAPPVP</sequence>
<dbReference type="EMBL" id="CATQJA010002665">
    <property type="protein sequence ID" value="CAJ0583231.1"/>
    <property type="molecule type" value="Genomic_DNA"/>
</dbReference>
<feature type="domain" description="Nematode cuticle collagen N-terminal" evidence="5">
    <location>
        <begin position="4"/>
        <end position="54"/>
    </location>
</feature>
<organism evidence="6 7">
    <name type="scientific">Mesorhabditis spiculigera</name>
    <dbReference type="NCBI Taxonomy" id="96644"/>
    <lineage>
        <taxon>Eukaryota</taxon>
        <taxon>Metazoa</taxon>
        <taxon>Ecdysozoa</taxon>
        <taxon>Nematoda</taxon>
        <taxon>Chromadorea</taxon>
        <taxon>Rhabditida</taxon>
        <taxon>Rhabditina</taxon>
        <taxon>Rhabditomorpha</taxon>
        <taxon>Rhabditoidea</taxon>
        <taxon>Rhabditidae</taxon>
        <taxon>Mesorhabditinae</taxon>
        <taxon>Mesorhabditis</taxon>
    </lineage>
</organism>
<dbReference type="Proteomes" id="UP001177023">
    <property type="component" value="Unassembled WGS sequence"/>
</dbReference>